<dbReference type="STRING" id="743788.S8FJU3"/>
<dbReference type="EMBL" id="KE504163">
    <property type="protein sequence ID" value="EPS98609.1"/>
    <property type="molecule type" value="Genomic_DNA"/>
</dbReference>
<keyword evidence="5" id="KW-1185">Reference proteome</keyword>
<dbReference type="Pfam" id="PF01627">
    <property type="entry name" value="Hpt"/>
    <property type="match status" value="1"/>
</dbReference>
<dbReference type="SMART" id="SM00073">
    <property type="entry name" value="HPT"/>
    <property type="match status" value="1"/>
</dbReference>
<dbReference type="Gene3D" id="1.20.120.160">
    <property type="entry name" value="HPT domain"/>
    <property type="match status" value="1"/>
</dbReference>
<accession>S8FJU3</accession>
<dbReference type="GO" id="GO:0043424">
    <property type="term" value="F:protein histidine kinase binding"/>
    <property type="evidence" value="ECO:0007669"/>
    <property type="project" value="InterPro"/>
</dbReference>
<dbReference type="PANTHER" id="PTHR28242:SF52">
    <property type="entry name" value="PHOSPHORELAY INTERMEDIATE PROTEIN YPD1"/>
    <property type="match status" value="1"/>
</dbReference>
<dbReference type="SUPFAM" id="SSF47226">
    <property type="entry name" value="Histidine-containing phosphotransfer domain, HPT domain"/>
    <property type="match status" value="1"/>
</dbReference>
<dbReference type="GO" id="GO:0000160">
    <property type="term" value="P:phosphorelay signal transduction system"/>
    <property type="evidence" value="ECO:0007669"/>
    <property type="project" value="InterPro"/>
</dbReference>
<protein>
    <submittedName>
        <fullName evidence="4">Histidine-phosphotransfer domain HPT domain-containing protein</fullName>
    </submittedName>
</protein>
<feature type="compositionally biased region" description="Acidic residues" evidence="2">
    <location>
        <begin position="79"/>
        <end position="94"/>
    </location>
</feature>
<evidence type="ECO:0000313" key="5">
    <source>
        <dbReference type="Proteomes" id="UP000015241"/>
    </source>
</evidence>
<dbReference type="AlphaFoldDB" id="S8FJU3"/>
<dbReference type="PROSITE" id="PS50894">
    <property type="entry name" value="HPT"/>
    <property type="match status" value="1"/>
</dbReference>
<keyword evidence="1" id="KW-0597">Phosphoprotein</keyword>
<dbReference type="InterPro" id="IPR045871">
    <property type="entry name" value="AHP1-5/YPD1"/>
</dbReference>
<reference evidence="4 5" key="1">
    <citation type="journal article" date="2012" name="Science">
        <title>The Paleozoic origin of enzymatic lignin decomposition reconstructed from 31 fungal genomes.</title>
        <authorList>
            <person name="Floudas D."/>
            <person name="Binder M."/>
            <person name="Riley R."/>
            <person name="Barry K."/>
            <person name="Blanchette R.A."/>
            <person name="Henrissat B."/>
            <person name="Martinez A.T."/>
            <person name="Otillar R."/>
            <person name="Spatafora J.W."/>
            <person name="Yadav J.S."/>
            <person name="Aerts A."/>
            <person name="Benoit I."/>
            <person name="Boyd A."/>
            <person name="Carlson A."/>
            <person name="Copeland A."/>
            <person name="Coutinho P.M."/>
            <person name="de Vries R.P."/>
            <person name="Ferreira P."/>
            <person name="Findley K."/>
            <person name="Foster B."/>
            <person name="Gaskell J."/>
            <person name="Glotzer D."/>
            <person name="Gorecki P."/>
            <person name="Heitman J."/>
            <person name="Hesse C."/>
            <person name="Hori C."/>
            <person name="Igarashi K."/>
            <person name="Jurgens J.A."/>
            <person name="Kallen N."/>
            <person name="Kersten P."/>
            <person name="Kohler A."/>
            <person name="Kuees U."/>
            <person name="Kumar T.K.A."/>
            <person name="Kuo A."/>
            <person name="LaButti K."/>
            <person name="Larrondo L.F."/>
            <person name="Lindquist E."/>
            <person name="Ling A."/>
            <person name="Lombard V."/>
            <person name="Lucas S."/>
            <person name="Lundell T."/>
            <person name="Martin R."/>
            <person name="McLaughlin D.J."/>
            <person name="Morgenstern I."/>
            <person name="Morin E."/>
            <person name="Murat C."/>
            <person name="Nagy L.G."/>
            <person name="Nolan M."/>
            <person name="Ohm R.A."/>
            <person name="Patyshakuliyeva A."/>
            <person name="Rokas A."/>
            <person name="Ruiz-Duenas F.J."/>
            <person name="Sabat G."/>
            <person name="Salamov A."/>
            <person name="Samejima M."/>
            <person name="Schmutz J."/>
            <person name="Slot J.C."/>
            <person name="St John F."/>
            <person name="Stenlid J."/>
            <person name="Sun H."/>
            <person name="Sun S."/>
            <person name="Syed K."/>
            <person name="Tsang A."/>
            <person name="Wiebenga A."/>
            <person name="Young D."/>
            <person name="Pisabarro A."/>
            <person name="Eastwood D.C."/>
            <person name="Martin F."/>
            <person name="Cullen D."/>
            <person name="Grigoriev I.V."/>
            <person name="Hibbett D.S."/>
        </authorList>
    </citation>
    <scope>NUCLEOTIDE SEQUENCE</scope>
    <source>
        <strain evidence="5">FP-58527</strain>
    </source>
</reference>
<sequence>MSPADVAIAPKARSPTPAPAAALSPRATPAPESAPASTPAPASKAATPAPPSRHTSVAPKREATPAVEVAPSPAPAADTSDEADAGDVVETEDTIDLETFNQILDLDEDDTHDFSKEMVTAYFNQANTTFGEMDEAYSKKDLAKLSALGHFLKGSSAALGVTRVQASCERIQHYGQLRDEDVGVDLTAGAALGKIEPLLGRVKKEYAVAEAWLKKWYEDNTDPADDGE</sequence>
<feature type="region of interest" description="Disordered" evidence="2">
    <location>
        <begin position="1"/>
        <end position="94"/>
    </location>
</feature>
<proteinExistence type="predicted"/>
<feature type="compositionally biased region" description="Low complexity" evidence="2">
    <location>
        <begin position="64"/>
        <end position="78"/>
    </location>
</feature>
<evidence type="ECO:0000256" key="1">
    <source>
        <dbReference type="PROSITE-ProRule" id="PRU00110"/>
    </source>
</evidence>
<evidence type="ECO:0000259" key="3">
    <source>
        <dbReference type="PROSITE" id="PS50894"/>
    </source>
</evidence>
<dbReference type="PANTHER" id="PTHR28242">
    <property type="entry name" value="PHOSPHORELAY INTERMEDIATE PROTEIN YPD1"/>
    <property type="match status" value="1"/>
</dbReference>
<name>S8FJU3_FOMSC</name>
<dbReference type="OrthoDB" id="1673781at2759"/>
<evidence type="ECO:0000256" key="2">
    <source>
        <dbReference type="SAM" id="MobiDB-lite"/>
    </source>
</evidence>
<evidence type="ECO:0000313" key="4">
    <source>
        <dbReference type="EMBL" id="EPS98609.1"/>
    </source>
</evidence>
<dbReference type="CDD" id="cd00088">
    <property type="entry name" value="HPT"/>
    <property type="match status" value="1"/>
</dbReference>
<feature type="compositionally biased region" description="Low complexity" evidence="2">
    <location>
        <begin position="9"/>
        <end position="47"/>
    </location>
</feature>
<dbReference type="GO" id="GO:0005737">
    <property type="term" value="C:cytoplasm"/>
    <property type="evidence" value="ECO:0007669"/>
    <property type="project" value="TreeGrafter"/>
</dbReference>
<dbReference type="InterPro" id="IPR036641">
    <property type="entry name" value="HPT_dom_sf"/>
</dbReference>
<dbReference type="InterPro" id="IPR008207">
    <property type="entry name" value="Sig_transdc_His_kin_Hpt_dom"/>
</dbReference>
<dbReference type="Proteomes" id="UP000015241">
    <property type="component" value="Unassembled WGS sequence"/>
</dbReference>
<gene>
    <name evidence="4" type="ORF">FOMPIDRAFT_157262</name>
</gene>
<dbReference type="HOGENOM" id="CLU_085158_0_0_1"/>
<dbReference type="InParanoid" id="S8FJU3"/>
<organism evidence="4 5">
    <name type="scientific">Fomitopsis schrenkii</name>
    <name type="common">Brown rot fungus</name>
    <dbReference type="NCBI Taxonomy" id="2126942"/>
    <lineage>
        <taxon>Eukaryota</taxon>
        <taxon>Fungi</taxon>
        <taxon>Dikarya</taxon>
        <taxon>Basidiomycota</taxon>
        <taxon>Agaricomycotina</taxon>
        <taxon>Agaricomycetes</taxon>
        <taxon>Polyporales</taxon>
        <taxon>Fomitopsis</taxon>
    </lineage>
</organism>
<dbReference type="eggNOG" id="KOG4747">
    <property type="taxonomic scope" value="Eukaryota"/>
</dbReference>
<feature type="domain" description="HPt" evidence="3">
    <location>
        <begin position="111"/>
        <end position="216"/>
    </location>
</feature>
<dbReference type="GO" id="GO:0009927">
    <property type="term" value="F:histidine phosphotransfer kinase activity"/>
    <property type="evidence" value="ECO:0007669"/>
    <property type="project" value="InterPro"/>
</dbReference>
<feature type="modified residue" description="Phosphohistidine" evidence="1">
    <location>
        <position position="150"/>
    </location>
</feature>
<dbReference type="GO" id="GO:0005634">
    <property type="term" value="C:nucleus"/>
    <property type="evidence" value="ECO:0007669"/>
    <property type="project" value="TreeGrafter"/>
</dbReference>